<reference key="1">
    <citation type="journal article" date="2011" name="Mol. Biol. Evol.">
        <title>Unity in variety -- the pan-genome of the Chlamydiae.</title>
        <authorList>
            <person name="Collingro A."/>
            <person name="Tischler P."/>
            <person name="Weinmaier T."/>
            <person name="Penz T."/>
            <person name="Heinz E."/>
            <person name="Brunham R.C."/>
            <person name="Read T.D."/>
            <person name="Bavoil P.M."/>
            <person name="Sachse K."/>
            <person name="Kahane S."/>
            <person name="Friedman M.G."/>
            <person name="Rattei T."/>
            <person name="Myers G.S.A."/>
            <person name="Horn M."/>
        </authorList>
    </citation>
    <scope>NUCLEOTIDE SEQUENCE</scope>
    <source>
        <strain>Z</strain>
    </source>
</reference>
<keyword evidence="2" id="KW-1185">Reference proteome</keyword>
<dbReference type="RefSeq" id="WP_013943213.1">
    <property type="nucleotide sequence ID" value="NC_015713.1"/>
</dbReference>
<protein>
    <submittedName>
        <fullName evidence="1">Uncharacterized protein</fullName>
    </submittedName>
</protein>
<dbReference type="HOGENOM" id="CLU_1146574_0_0_0"/>
<dbReference type="KEGG" id="sng:SNE_A08690"/>
<sequence length="242" mass="27125">MFTAIKNFFVRPSNDFFGPEANDDNLECAISLEKPMDHLVLGCNEGIERVRVIDEMAKAIAESDIRPTWLRHNGSVEVSKLRETITMSDMFAKKLLTEEGFVKLSDLHFFDRESVNGSTQRSGMERDYTKCDKCRAELEEVTTSKALALRIQMGASFDPKAAKGLFKAPSKVVKVDEYQKLGIPEPVNLLAKVKDATVLNWKFDSFFWTRTGTLSLFALAVIGASYYTGYVPTFSVALLPTL</sequence>
<gene>
    <name evidence="1" type="ordered locus">SNE_A08690</name>
</gene>
<dbReference type="Proteomes" id="UP000000496">
    <property type="component" value="Chromosome gsn.131"/>
</dbReference>
<dbReference type="EMBL" id="FR872582">
    <property type="protein sequence ID" value="CCB88746.1"/>
    <property type="molecule type" value="Genomic_DNA"/>
</dbReference>
<evidence type="ECO:0000313" key="2">
    <source>
        <dbReference type="Proteomes" id="UP000000496"/>
    </source>
</evidence>
<dbReference type="STRING" id="331113.SNE_A08690"/>
<accession>F8L7L3</accession>
<dbReference type="AlphaFoldDB" id="F8L7L3"/>
<name>F8L7L3_SIMNZ</name>
<organism evidence="1 2">
    <name type="scientific">Simkania negevensis (strain ATCC VR-1471 / DSM 27360 / Z)</name>
    <dbReference type="NCBI Taxonomy" id="331113"/>
    <lineage>
        <taxon>Bacteria</taxon>
        <taxon>Pseudomonadati</taxon>
        <taxon>Chlamydiota</taxon>
        <taxon>Chlamydiia</taxon>
        <taxon>Parachlamydiales</taxon>
        <taxon>Simkaniaceae</taxon>
        <taxon>Simkania</taxon>
    </lineage>
</organism>
<reference evidence="1 2" key="2">
    <citation type="journal article" date="2011" name="Mol. Biol. Evol.">
        <title>Unity in variety--the pan-genome of the Chlamydiae.</title>
        <authorList>
            <person name="Collingro A."/>
            <person name="Tischler P."/>
            <person name="Weinmaier T."/>
            <person name="Penz T."/>
            <person name="Heinz E."/>
            <person name="Brunham R.C."/>
            <person name="Read T.D."/>
            <person name="Bavoil P.M."/>
            <person name="Sachse K."/>
            <person name="Kahane S."/>
            <person name="Friedman M.G."/>
            <person name="Rattei T."/>
            <person name="Myers G.S."/>
            <person name="Horn M."/>
        </authorList>
    </citation>
    <scope>NUCLEOTIDE SEQUENCE [LARGE SCALE GENOMIC DNA]</scope>
    <source>
        <strain evidence="2">ATCC VR-1471 / Z</strain>
    </source>
</reference>
<evidence type="ECO:0000313" key="1">
    <source>
        <dbReference type="EMBL" id="CCB88746.1"/>
    </source>
</evidence>
<proteinExistence type="predicted"/>